<organism evidence="4 5">
    <name type="scientific">Sediminibacterium roseum</name>
    <dbReference type="NCBI Taxonomy" id="1978412"/>
    <lineage>
        <taxon>Bacteria</taxon>
        <taxon>Pseudomonadati</taxon>
        <taxon>Bacteroidota</taxon>
        <taxon>Chitinophagia</taxon>
        <taxon>Chitinophagales</taxon>
        <taxon>Chitinophagaceae</taxon>
        <taxon>Sediminibacterium</taxon>
    </lineage>
</organism>
<keyword evidence="1" id="KW-0732">Signal</keyword>
<gene>
    <name evidence="4" type="ORF">GWC95_12125</name>
</gene>
<dbReference type="Gene3D" id="2.60.120.1130">
    <property type="match status" value="1"/>
</dbReference>
<feature type="chain" id="PRO_5047346686" evidence="1">
    <location>
        <begin position="19"/>
        <end position="632"/>
    </location>
</feature>
<dbReference type="EMBL" id="JAACJS010000015">
    <property type="protein sequence ID" value="NCI50675.1"/>
    <property type="molecule type" value="Genomic_DNA"/>
</dbReference>
<keyword evidence="5" id="KW-1185">Reference proteome</keyword>
<dbReference type="InterPro" id="IPR002931">
    <property type="entry name" value="Transglutaminase-like"/>
</dbReference>
<evidence type="ECO:0000259" key="2">
    <source>
        <dbReference type="Pfam" id="PF01841"/>
    </source>
</evidence>
<dbReference type="Gene3D" id="3.10.620.30">
    <property type="match status" value="1"/>
</dbReference>
<dbReference type="Pfam" id="PF01841">
    <property type="entry name" value="Transglut_core"/>
    <property type="match status" value="1"/>
</dbReference>
<name>A0ABX0A0A1_9BACT</name>
<dbReference type="SUPFAM" id="SSF54001">
    <property type="entry name" value="Cysteine proteinases"/>
    <property type="match status" value="1"/>
</dbReference>
<comment type="caution">
    <text evidence="4">The sequence shown here is derived from an EMBL/GenBank/DDBJ whole genome shotgun (WGS) entry which is preliminary data.</text>
</comment>
<feature type="signal peptide" evidence="1">
    <location>
        <begin position="1"/>
        <end position="18"/>
    </location>
</feature>
<evidence type="ECO:0000313" key="4">
    <source>
        <dbReference type="EMBL" id="NCI50675.1"/>
    </source>
</evidence>
<feature type="domain" description="Transglutaminase-like" evidence="2">
    <location>
        <begin position="275"/>
        <end position="351"/>
    </location>
</feature>
<protein>
    <submittedName>
        <fullName evidence="4">DUF3857 domain-containing protein</fullName>
    </submittedName>
</protein>
<dbReference type="RefSeq" id="WP_161818991.1">
    <property type="nucleotide sequence ID" value="NZ_JAACJS010000015.1"/>
</dbReference>
<feature type="domain" description="DUF3857" evidence="3">
    <location>
        <begin position="55"/>
        <end position="212"/>
    </location>
</feature>
<reference evidence="4 5" key="1">
    <citation type="submission" date="2020-01" db="EMBL/GenBank/DDBJ databases">
        <title>Genome analysis.</title>
        <authorList>
            <person name="Wu S."/>
            <person name="Wang G."/>
        </authorList>
    </citation>
    <scope>NUCLEOTIDE SEQUENCE [LARGE SCALE GENOMIC DNA]</scope>
    <source>
        <strain evidence="4 5">SYL130</strain>
    </source>
</reference>
<evidence type="ECO:0000259" key="3">
    <source>
        <dbReference type="Pfam" id="PF12969"/>
    </source>
</evidence>
<proteinExistence type="predicted"/>
<dbReference type="Proteomes" id="UP000753802">
    <property type="component" value="Unassembled WGS sequence"/>
</dbReference>
<accession>A0ABX0A0A1</accession>
<sequence length="632" mass="71176">MRFAIVTGLLFLFLPAGAQNYAVALIPDSLIKDANAVKRMEEIRVTMKSLDKVIVKRHYAITILNEKGDRYAQYQNNYSSLEGLSDITGSLYDASGKKIQSVKRKDIMDVPVSDGASLMNDDRIKAHNFYHRQYPYTIEYEDEQQARGSFFLQNWHPVQSTSYAVEQSRYIVEIPANYTLRIQQKNSPGDPVTVKTPALTSYTWELKNYKAVQSEIYGPPISKIVPYVNIGASDFSFGGYTGNMNTWLDFGKFNTTLAKGRDVLPDNVKKDVHALVDGVADKNEKIVRLYNYMQGNTRYIGIQLGIGGWQPFDAKYVATNKYGDCKALSNYMVSLLKEAGIKANTVLIYAGEGVRELQEDFPLSSFNHMIACVPGEKDTTWLECTSQTQSAGFMGSFTGGRKALLIDEDGGHVVSTPTYTAEDNLQMRSINAVIDGAGNLVVDVNTRFTGEQQELQHQLIHDANAEQREKYLNSVLGLPTYKVDKSEYKEIKGRLPVIDEYLRISSPNFATVSGKRLFVEPNLFNKSTRRLPAEEKRKYPIEFRSAYKDVDTINISMPEGYAIESLPKDVEIANSFGHYSMCYKVAGNKIEVIRVHSINNATLAADAYPELVKYYDAIYKADRNRIVFVKQL</sequence>
<evidence type="ECO:0000313" key="5">
    <source>
        <dbReference type="Proteomes" id="UP000753802"/>
    </source>
</evidence>
<dbReference type="InterPro" id="IPR024618">
    <property type="entry name" value="DUF3857"/>
</dbReference>
<dbReference type="Gene3D" id="2.60.40.3140">
    <property type="match status" value="1"/>
</dbReference>
<dbReference type="Pfam" id="PF12969">
    <property type="entry name" value="DUF3857"/>
    <property type="match status" value="1"/>
</dbReference>
<dbReference type="InterPro" id="IPR038765">
    <property type="entry name" value="Papain-like_cys_pep_sf"/>
</dbReference>
<evidence type="ECO:0000256" key="1">
    <source>
        <dbReference type="SAM" id="SignalP"/>
    </source>
</evidence>